<keyword evidence="3" id="KW-1185">Reference proteome</keyword>
<feature type="transmembrane region" description="Helical" evidence="1">
    <location>
        <begin position="181"/>
        <end position="200"/>
    </location>
</feature>
<keyword evidence="1" id="KW-0812">Transmembrane</keyword>
<name>A0A3Q2HCN1_HORSE</name>
<feature type="transmembrane region" description="Helical" evidence="1">
    <location>
        <begin position="120"/>
        <end position="139"/>
    </location>
</feature>
<dbReference type="Bgee" id="ENSECAG00000021922">
    <property type="expression patterns" value="Expressed in articular cartilage of joint and 16 other cell types or tissues"/>
</dbReference>
<dbReference type="STRING" id="9796.ENSECAP00000031060"/>
<evidence type="ECO:0000313" key="2">
    <source>
        <dbReference type="Ensembl" id="ENSECAP00000031060.2"/>
    </source>
</evidence>
<protein>
    <recommendedName>
        <fullName evidence="4">B(0,+)-type amino acid transporter 1-like</fullName>
    </recommendedName>
</protein>
<dbReference type="PaxDb" id="9796-ENSECAP00000031060"/>
<keyword evidence="1" id="KW-0472">Membrane</keyword>
<proteinExistence type="predicted"/>
<reference evidence="2 3" key="1">
    <citation type="journal article" date="2009" name="Science">
        <title>Genome sequence, comparative analysis, and population genetics of the domestic horse.</title>
        <authorList>
            <consortium name="Broad Institute Genome Sequencing Platform"/>
            <consortium name="Broad Institute Whole Genome Assembly Team"/>
            <person name="Wade C.M."/>
            <person name="Giulotto E."/>
            <person name="Sigurdsson S."/>
            <person name="Zoli M."/>
            <person name="Gnerre S."/>
            <person name="Imsland F."/>
            <person name="Lear T.L."/>
            <person name="Adelson D.L."/>
            <person name="Bailey E."/>
            <person name="Bellone R.R."/>
            <person name="Bloecker H."/>
            <person name="Distl O."/>
            <person name="Edgar R.C."/>
            <person name="Garber M."/>
            <person name="Leeb T."/>
            <person name="Mauceli E."/>
            <person name="MacLeod J.N."/>
            <person name="Penedo M.C.T."/>
            <person name="Raison J.M."/>
            <person name="Sharpe T."/>
            <person name="Vogel J."/>
            <person name="Andersson L."/>
            <person name="Antczak D.F."/>
            <person name="Biagi T."/>
            <person name="Binns M.M."/>
            <person name="Chowdhary B.P."/>
            <person name="Coleman S.J."/>
            <person name="Della Valle G."/>
            <person name="Fryc S."/>
            <person name="Guerin G."/>
            <person name="Hasegawa T."/>
            <person name="Hill E.W."/>
            <person name="Jurka J."/>
            <person name="Kiialainen A."/>
            <person name="Lindgren G."/>
            <person name="Liu J."/>
            <person name="Magnani E."/>
            <person name="Mickelson J.R."/>
            <person name="Murray J."/>
            <person name="Nergadze S.G."/>
            <person name="Onofrio R."/>
            <person name="Pedroni S."/>
            <person name="Piras M.F."/>
            <person name="Raudsepp T."/>
            <person name="Rocchi M."/>
            <person name="Roeed K.H."/>
            <person name="Ryder O.A."/>
            <person name="Searle S."/>
            <person name="Skow L."/>
            <person name="Swinburne J.E."/>
            <person name="Syvaenen A.C."/>
            <person name="Tozaki T."/>
            <person name="Valberg S.J."/>
            <person name="Vaudin M."/>
            <person name="White J.R."/>
            <person name="Zody M.C."/>
            <person name="Lander E.S."/>
            <person name="Lindblad-Toh K."/>
        </authorList>
    </citation>
    <scope>NUCLEOTIDE SEQUENCE [LARGE SCALE GENOMIC DNA]</scope>
    <source>
        <strain evidence="2 3">Thoroughbred</strain>
    </source>
</reference>
<feature type="transmembrane region" description="Helical" evidence="1">
    <location>
        <begin position="151"/>
        <end position="169"/>
    </location>
</feature>
<keyword evidence="1" id="KW-1133">Transmembrane helix</keyword>
<dbReference type="Proteomes" id="UP000002281">
    <property type="component" value="Chromosome 15"/>
</dbReference>
<dbReference type="PANTHER" id="PTHR11785:SF340">
    <property type="entry name" value="AROMATIC-PREFERRING AMINO ACID TRANSPORTER"/>
    <property type="match status" value="1"/>
</dbReference>
<dbReference type="Gene3D" id="1.20.1740.10">
    <property type="entry name" value="Amino acid/polyamine transporter I"/>
    <property type="match status" value="1"/>
</dbReference>
<dbReference type="InParanoid" id="A0A3Q2HCN1"/>
<accession>A0A3Q2HCN1</accession>
<sequence length="255" mass="28762">MEGKLYFSHRGGERETKYLLNNNSVCHNNLISLSVLHPCLSCPLPHPPLSFPLLVPLSTSGVSNAKLKDLARHLLQLSTLQPHILSYLGLGWPGETGPQPASWAWSPQPQLLSMVHVHRLTPAPAMMFTTAVALVLIILGNFSTTVNCLSFLIWLTNGITISCLLYLWIKRNLPRTYKVPTVISAIMLFASLYLVLAPIIDHPQIEFLYIFLFLLSGFLVYFLFFYFRCQPKYLQMTTLHLQLLLEVVLATENAD</sequence>
<organism evidence="2 3">
    <name type="scientific">Equus caballus</name>
    <name type="common">Horse</name>
    <dbReference type="NCBI Taxonomy" id="9796"/>
    <lineage>
        <taxon>Eukaryota</taxon>
        <taxon>Metazoa</taxon>
        <taxon>Chordata</taxon>
        <taxon>Craniata</taxon>
        <taxon>Vertebrata</taxon>
        <taxon>Euteleostomi</taxon>
        <taxon>Mammalia</taxon>
        <taxon>Eutheria</taxon>
        <taxon>Laurasiatheria</taxon>
        <taxon>Perissodactyla</taxon>
        <taxon>Equidae</taxon>
        <taxon>Equus</taxon>
    </lineage>
</organism>
<feature type="transmembrane region" description="Helical" evidence="1">
    <location>
        <begin position="206"/>
        <end position="227"/>
    </location>
</feature>
<dbReference type="Ensembl" id="ENSECAT00000023318.3">
    <property type="protein sequence ID" value="ENSECAP00000031060.2"/>
    <property type="gene ID" value="ENSECAG00000021922.3"/>
</dbReference>
<evidence type="ECO:0000313" key="3">
    <source>
        <dbReference type="Proteomes" id="UP000002281"/>
    </source>
</evidence>
<dbReference type="AlphaFoldDB" id="A0A3Q2HCN1"/>
<reference evidence="2" key="2">
    <citation type="submission" date="2025-08" db="UniProtKB">
        <authorList>
            <consortium name="Ensembl"/>
        </authorList>
    </citation>
    <scope>IDENTIFICATION</scope>
    <source>
        <strain evidence="2">Thoroughbred</strain>
    </source>
</reference>
<dbReference type="GeneTree" id="ENSGT00940000162520"/>
<dbReference type="PANTHER" id="PTHR11785">
    <property type="entry name" value="AMINO ACID TRANSPORTER"/>
    <property type="match status" value="1"/>
</dbReference>
<dbReference type="ExpressionAtlas" id="A0A3Q2HCN1">
    <property type="expression patterns" value="baseline"/>
</dbReference>
<evidence type="ECO:0000256" key="1">
    <source>
        <dbReference type="SAM" id="Phobius"/>
    </source>
</evidence>
<dbReference type="InterPro" id="IPR050598">
    <property type="entry name" value="AminoAcid_Transporter"/>
</dbReference>
<evidence type="ECO:0008006" key="4">
    <source>
        <dbReference type="Google" id="ProtNLM"/>
    </source>
</evidence>
<reference evidence="2" key="3">
    <citation type="submission" date="2025-09" db="UniProtKB">
        <authorList>
            <consortium name="Ensembl"/>
        </authorList>
    </citation>
    <scope>IDENTIFICATION</scope>
    <source>
        <strain evidence="2">Thoroughbred</strain>
    </source>
</reference>